<sequence>MNKNVANTQGYEVWAIGKIMAGEKINRDAMIYNIPLEQRNRQVAIDVGKTIEEVVAIDWMAGCLTVSSERRNEGLAMLWKDGVHVSIQNYSNHHIDSLILGRSVREDWIVGGDFNAIIDEAEKERGRRKPRVTMDKFRDVMEELALVDIKTDKGWFMWVNNYEGNNMVKERLDRFLISANVIDNLPFLVTNVVRQANSDHDAVLMDTMLVARIGKLIDGPYEEFNVDSLKTTRLKLGHLYAEEESY</sequence>
<protein>
    <recommendedName>
        <fullName evidence="3">Endonuclease/exonuclease/phosphatase domain-containing protein</fullName>
    </recommendedName>
</protein>
<evidence type="ECO:0000313" key="1">
    <source>
        <dbReference type="EMBL" id="MBA0736620.1"/>
    </source>
</evidence>
<gene>
    <name evidence="1" type="ORF">Gogos_010155</name>
</gene>
<accession>A0A7J9BK94</accession>
<evidence type="ECO:0008006" key="3">
    <source>
        <dbReference type="Google" id="ProtNLM"/>
    </source>
</evidence>
<dbReference type="PANTHER" id="PTHR33710:SF64">
    <property type="entry name" value="ENDONUCLEASE_EXONUCLEASE_PHOSPHATASE DOMAIN-CONTAINING PROTEIN"/>
    <property type="match status" value="1"/>
</dbReference>
<dbReference type="EMBL" id="JABEZY010000004">
    <property type="protein sequence ID" value="MBA0736620.1"/>
    <property type="molecule type" value="Genomic_DNA"/>
</dbReference>
<dbReference type="SUPFAM" id="SSF56219">
    <property type="entry name" value="DNase I-like"/>
    <property type="match status" value="1"/>
</dbReference>
<name>A0A7J9BK94_GOSGO</name>
<dbReference type="Gene3D" id="3.60.10.10">
    <property type="entry name" value="Endonuclease/exonuclease/phosphatase"/>
    <property type="match status" value="1"/>
</dbReference>
<organism evidence="1 2">
    <name type="scientific">Gossypium gossypioides</name>
    <name type="common">Mexican cotton</name>
    <name type="synonym">Selera gossypioides</name>
    <dbReference type="NCBI Taxonomy" id="34282"/>
    <lineage>
        <taxon>Eukaryota</taxon>
        <taxon>Viridiplantae</taxon>
        <taxon>Streptophyta</taxon>
        <taxon>Embryophyta</taxon>
        <taxon>Tracheophyta</taxon>
        <taxon>Spermatophyta</taxon>
        <taxon>Magnoliopsida</taxon>
        <taxon>eudicotyledons</taxon>
        <taxon>Gunneridae</taxon>
        <taxon>Pentapetalae</taxon>
        <taxon>rosids</taxon>
        <taxon>malvids</taxon>
        <taxon>Malvales</taxon>
        <taxon>Malvaceae</taxon>
        <taxon>Malvoideae</taxon>
        <taxon>Gossypium</taxon>
    </lineage>
</organism>
<dbReference type="InterPro" id="IPR036691">
    <property type="entry name" value="Endo/exonu/phosph_ase_sf"/>
</dbReference>
<reference evidence="1 2" key="1">
    <citation type="journal article" date="2019" name="Genome Biol. Evol.">
        <title>Insights into the evolution of the New World diploid cottons (Gossypium, subgenus Houzingenia) based on genome sequencing.</title>
        <authorList>
            <person name="Grover C.E."/>
            <person name="Arick M.A. 2nd"/>
            <person name="Thrash A."/>
            <person name="Conover J.L."/>
            <person name="Sanders W.S."/>
            <person name="Peterson D.G."/>
            <person name="Frelichowski J.E."/>
            <person name="Scheffler J.A."/>
            <person name="Scheffler B.E."/>
            <person name="Wendel J.F."/>
        </authorList>
    </citation>
    <scope>NUCLEOTIDE SEQUENCE [LARGE SCALE GENOMIC DNA]</scope>
    <source>
        <strain evidence="1">5</strain>
        <tissue evidence="1">Leaf</tissue>
    </source>
</reference>
<dbReference type="AlphaFoldDB" id="A0A7J9BK94"/>
<keyword evidence="2" id="KW-1185">Reference proteome</keyword>
<dbReference type="Proteomes" id="UP000593579">
    <property type="component" value="Unassembled WGS sequence"/>
</dbReference>
<proteinExistence type="predicted"/>
<evidence type="ECO:0000313" key="2">
    <source>
        <dbReference type="Proteomes" id="UP000593579"/>
    </source>
</evidence>
<dbReference type="PANTHER" id="PTHR33710">
    <property type="entry name" value="BNAC02G09200D PROTEIN"/>
    <property type="match status" value="1"/>
</dbReference>
<comment type="caution">
    <text evidence="1">The sequence shown here is derived from an EMBL/GenBank/DDBJ whole genome shotgun (WGS) entry which is preliminary data.</text>
</comment>
<dbReference type="OrthoDB" id="990388at2759"/>